<protein>
    <recommendedName>
        <fullName evidence="3">Peptidase C1A papain C-terminal domain-containing protein</fullName>
    </recommendedName>
</protein>
<dbReference type="InterPro" id="IPR038765">
    <property type="entry name" value="Papain-like_cys_pep_sf"/>
</dbReference>
<evidence type="ECO:0000313" key="5">
    <source>
        <dbReference type="Proteomes" id="UP000250235"/>
    </source>
</evidence>
<comment type="similarity">
    <text evidence="1">Belongs to the peptidase C1 family.</text>
</comment>
<name>A0A2Z7D059_9LAMI</name>
<dbReference type="PANTHER" id="PTHR12411">
    <property type="entry name" value="CYSTEINE PROTEASE FAMILY C1-RELATED"/>
    <property type="match status" value="1"/>
</dbReference>
<feature type="compositionally biased region" description="Pro residues" evidence="2">
    <location>
        <begin position="227"/>
        <end position="253"/>
    </location>
</feature>
<dbReference type="SMART" id="SM00645">
    <property type="entry name" value="Pept_C1"/>
    <property type="match status" value="1"/>
</dbReference>
<evidence type="ECO:0000259" key="3">
    <source>
        <dbReference type="SMART" id="SM00645"/>
    </source>
</evidence>
<evidence type="ECO:0000256" key="2">
    <source>
        <dbReference type="SAM" id="MobiDB-lite"/>
    </source>
</evidence>
<dbReference type="AlphaFoldDB" id="A0A2Z7D059"/>
<feature type="domain" description="Peptidase C1A papain C-terminal" evidence="3">
    <location>
        <begin position="2"/>
        <end position="115"/>
    </location>
</feature>
<organism evidence="4 5">
    <name type="scientific">Dorcoceras hygrometricum</name>
    <dbReference type="NCBI Taxonomy" id="472368"/>
    <lineage>
        <taxon>Eukaryota</taxon>
        <taxon>Viridiplantae</taxon>
        <taxon>Streptophyta</taxon>
        <taxon>Embryophyta</taxon>
        <taxon>Tracheophyta</taxon>
        <taxon>Spermatophyta</taxon>
        <taxon>Magnoliopsida</taxon>
        <taxon>eudicotyledons</taxon>
        <taxon>Gunneridae</taxon>
        <taxon>Pentapetalae</taxon>
        <taxon>asterids</taxon>
        <taxon>lamiids</taxon>
        <taxon>Lamiales</taxon>
        <taxon>Gesneriaceae</taxon>
        <taxon>Didymocarpoideae</taxon>
        <taxon>Trichosporeae</taxon>
        <taxon>Loxocarpinae</taxon>
        <taxon>Dorcoceras</taxon>
    </lineage>
</organism>
<feature type="region of interest" description="Disordered" evidence="2">
    <location>
        <begin position="132"/>
        <end position="198"/>
    </location>
</feature>
<dbReference type="SUPFAM" id="SSF54001">
    <property type="entry name" value="Cysteine proteinases"/>
    <property type="match status" value="1"/>
</dbReference>
<dbReference type="Pfam" id="PF00112">
    <property type="entry name" value="Peptidase_C1"/>
    <property type="match status" value="1"/>
</dbReference>
<evidence type="ECO:0000256" key="1">
    <source>
        <dbReference type="ARBA" id="ARBA00008455"/>
    </source>
</evidence>
<dbReference type="GO" id="GO:0008234">
    <property type="term" value="F:cysteine-type peptidase activity"/>
    <property type="evidence" value="ECO:0007669"/>
    <property type="project" value="InterPro"/>
</dbReference>
<feature type="compositionally biased region" description="Pro residues" evidence="2">
    <location>
        <begin position="132"/>
        <end position="191"/>
    </location>
</feature>
<evidence type="ECO:0000313" key="4">
    <source>
        <dbReference type="EMBL" id="KZV52595.1"/>
    </source>
</evidence>
<feature type="region of interest" description="Disordered" evidence="2">
    <location>
        <begin position="218"/>
        <end position="263"/>
    </location>
</feature>
<reference evidence="4 5" key="1">
    <citation type="journal article" date="2015" name="Proc. Natl. Acad. Sci. U.S.A.">
        <title>The resurrection genome of Boea hygrometrica: A blueprint for survival of dehydration.</title>
        <authorList>
            <person name="Xiao L."/>
            <person name="Yang G."/>
            <person name="Zhang L."/>
            <person name="Yang X."/>
            <person name="Zhao S."/>
            <person name="Ji Z."/>
            <person name="Zhou Q."/>
            <person name="Hu M."/>
            <person name="Wang Y."/>
            <person name="Chen M."/>
            <person name="Xu Y."/>
            <person name="Jin H."/>
            <person name="Xiao X."/>
            <person name="Hu G."/>
            <person name="Bao F."/>
            <person name="Hu Y."/>
            <person name="Wan P."/>
            <person name="Li L."/>
            <person name="Deng X."/>
            <person name="Kuang T."/>
            <person name="Xiang C."/>
            <person name="Zhu J.K."/>
            <person name="Oliver M.J."/>
            <person name="He Y."/>
        </authorList>
    </citation>
    <scope>NUCLEOTIDE SEQUENCE [LARGE SCALE GENOMIC DNA]</scope>
    <source>
        <strain evidence="5">cv. XS01</strain>
    </source>
</reference>
<dbReference type="GO" id="GO:0006508">
    <property type="term" value="P:proteolysis"/>
    <property type="evidence" value="ECO:0007669"/>
    <property type="project" value="InterPro"/>
</dbReference>
<gene>
    <name evidence="4" type="ORF">F511_24792</name>
</gene>
<dbReference type="OrthoDB" id="1434095at2759"/>
<proteinExistence type="inferred from homology"/>
<accession>A0A2Z7D059</accession>
<dbReference type="InterPro" id="IPR000668">
    <property type="entry name" value="Peptidase_C1A_C"/>
</dbReference>
<dbReference type="Proteomes" id="UP000250235">
    <property type="component" value="Unassembled WGS sequence"/>
</dbReference>
<dbReference type="Gene3D" id="3.90.70.10">
    <property type="entry name" value="Cysteine proteinases"/>
    <property type="match status" value="1"/>
</dbReference>
<dbReference type="InterPro" id="IPR013128">
    <property type="entry name" value="Peptidase_C1A"/>
</dbReference>
<dbReference type="EMBL" id="KQ991030">
    <property type="protein sequence ID" value="KZV52595.1"/>
    <property type="molecule type" value="Genomic_DNA"/>
</dbReference>
<sequence length="320" mass="34386">METESQQLCCRRRGRRKFLALCSLKQPVSVGIHGSAIDFQLYTGGIYDGECSGNPDDIDLAELVVGYASEADYEYWIVKNSWGTNWGVGGYSWIRRNIRSRYGVCAINVMASYPTKIPPLFRSTLQYSSPLPAPFVTPPPPPSRSPPPPTSYPSPPASPPSYPSLPPPSLPPPSPPPPSPPSLAPPPPPSPRSLNLHHHHLPRPHHLLLRHYPIRLAPTTSPCSSSPSPPPSSPTPLSPSPPPPPLLSPPPPSLASSAEAVTGKHPECAAGGATALGRCYDPHGGGGHHVSVSNYVSRRIPDDDRNFLCFLCLDYLGIVF</sequence>
<keyword evidence="5" id="KW-1185">Reference proteome</keyword>